<feature type="region of interest" description="Disordered" evidence="13">
    <location>
        <begin position="313"/>
        <end position="350"/>
    </location>
</feature>
<dbReference type="GO" id="GO:0005875">
    <property type="term" value="C:microtubule associated complex"/>
    <property type="evidence" value="ECO:0007669"/>
    <property type="project" value="UniProtKB-UniRule"/>
</dbReference>
<evidence type="ECO:0000256" key="3">
    <source>
        <dbReference type="ARBA" id="ARBA00022574"/>
    </source>
</evidence>
<reference evidence="15" key="1">
    <citation type="submission" date="2022-07" db="EMBL/GenBank/DDBJ databases">
        <title>Phylogenomic reconstructions and comparative analyses of Kickxellomycotina fungi.</title>
        <authorList>
            <person name="Reynolds N.K."/>
            <person name="Stajich J.E."/>
            <person name="Barry K."/>
            <person name="Grigoriev I.V."/>
            <person name="Crous P."/>
            <person name="Smith M.E."/>
        </authorList>
    </citation>
    <scope>NUCLEOTIDE SEQUENCE</scope>
    <source>
        <strain evidence="15">RSA 861</strain>
    </source>
</reference>
<gene>
    <name evidence="15" type="primary">LIS1_1</name>
    <name evidence="11" type="synonym">LIS1</name>
    <name evidence="11" type="synonym">PAC1</name>
    <name evidence="15" type="ORF">IWQ60_006180</name>
</gene>
<dbReference type="PROSITE" id="PS00678">
    <property type="entry name" value="WD_REPEATS_1"/>
    <property type="match status" value="5"/>
</dbReference>
<dbReference type="GO" id="GO:0000922">
    <property type="term" value="C:spindle pole"/>
    <property type="evidence" value="ECO:0007669"/>
    <property type="project" value="UniProtKB-SubCell"/>
</dbReference>
<evidence type="ECO:0000256" key="2">
    <source>
        <dbReference type="ARBA" id="ARBA00022490"/>
    </source>
</evidence>
<feature type="repeat" description="WD" evidence="12">
    <location>
        <begin position="346"/>
        <end position="373"/>
    </location>
</feature>
<comment type="subcellular location">
    <subcellularLocation>
        <location evidence="11">Cytoplasm</location>
        <location evidence="11">Cytoskeleton</location>
    </subcellularLocation>
    <subcellularLocation>
        <location evidence="11">Cytoplasm</location>
        <location evidence="11">Cytoskeleton</location>
        <location evidence="11">Spindle pole</location>
    </subcellularLocation>
    <text evidence="11">Localizes to the plus ends of microtubules at the hyphal tip and the mitotic spindle poles.</text>
</comment>
<evidence type="ECO:0000256" key="13">
    <source>
        <dbReference type="SAM" id="MobiDB-lite"/>
    </source>
</evidence>
<feature type="domain" description="PAC1-like LisH-like dimerisation" evidence="14">
    <location>
        <begin position="12"/>
        <end position="46"/>
    </location>
</feature>
<evidence type="ECO:0000256" key="6">
    <source>
        <dbReference type="ARBA" id="ARBA00022737"/>
    </source>
</evidence>
<evidence type="ECO:0000256" key="8">
    <source>
        <dbReference type="ARBA" id="ARBA00023054"/>
    </source>
</evidence>
<feature type="repeat" description="WD" evidence="12">
    <location>
        <begin position="417"/>
        <end position="451"/>
    </location>
</feature>
<dbReference type="SUPFAM" id="SSF50978">
    <property type="entry name" value="WD40 repeat-like"/>
    <property type="match status" value="1"/>
</dbReference>
<organism evidence="15 16">
    <name type="scientific">Tieghemiomyces parasiticus</name>
    <dbReference type="NCBI Taxonomy" id="78921"/>
    <lineage>
        <taxon>Eukaryota</taxon>
        <taxon>Fungi</taxon>
        <taxon>Fungi incertae sedis</taxon>
        <taxon>Zoopagomycota</taxon>
        <taxon>Kickxellomycotina</taxon>
        <taxon>Dimargaritomycetes</taxon>
        <taxon>Dimargaritales</taxon>
        <taxon>Dimargaritaceae</taxon>
        <taxon>Tieghemiomyces</taxon>
    </lineage>
</organism>
<dbReference type="SMART" id="SM00320">
    <property type="entry name" value="WD40"/>
    <property type="match status" value="7"/>
</dbReference>
<dbReference type="HAMAP" id="MF_03141">
    <property type="entry name" value="lis1"/>
    <property type="match status" value="1"/>
</dbReference>
<dbReference type="InterPro" id="IPR017252">
    <property type="entry name" value="Dynein_regulator_LIS1"/>
</dbReference>
<keyword evidence="6" id="KW-0677">Repeat</keyword>
<dbReference type="GO" id="GO:0005737">
    <property type="term" value="C:cytoplasm"/>
    <property type="evidence" value="ECO:0007669"/>
    <property type="project" value="UniProtKB-UniRule"/>
</dbReference>
<dbReference type="Proteomes" id="UP001150569">
    <property type="component" value="Unassembled WGS sequence"/>
</dbReference>
<evidence type="ECO:0000256" key="4">
    <source>
        <dbReference type="ARBA" id="ARBA00022618"/>
    </source>
</evidence>
<feature type="repeat" description="WD" evidence="12">
    <location>
        <begin position="194"/>
        <end position="235"/>
    </location>
</feature>
<keyword evidence="5 11" id="KW-0493">Microtubule</keyword>
<dbReference type="PROSITE" id="PS50896">
    <property type="entry name" value="LISH"/>
    <property type="match status" value="1"/>
</dbReference>
<comment type="domain">
    <text evidence="11">Dimerization mediated by the LisH domain may be required to activate dynein.</text>
</comment>
<keyword evidence="1 11" id="KW-0813">Transport</keyword>
<dbReference type="Gene3D" id="2.130.10.10">
    <property type="entry name" value="YVTN repeat-like/Quinoprotein amine dehydrogenase"/>
    <property type="match status" value="1"/>
</dbReference>
<dbReference type="GO" id="GO:0051012">
    <property type="term" value="P:microtubule sliding"/>
    <property type="evidence" value="ECO:0007669"/>
    <property type="project" value="UniProtKB-UniRule"/>
</dbReference>
<evidence type="ECO:0000259" key="14">
    <source>
        <dbReference type="Pfam" id="PF24951"/>
    </source>
</evidence>
<feature type="repeat" description="WD" evidence="12">
    <location>
        <begin position="110"/>
        <end position="151"/>
    </location>
</feature>
<accession>A0A9W8A5H7</accession>
<dbReference type="Gene3D" id="1.20.960.30">
    <property type="match status" value="1"/>
</dbReference>
<dbReference type="Pfam" id="PF00400">
    <property type="entry name" value="WD40"/>
    <property type="match status" value="7"/>
</dbReference>
<protein>
    <recommendedName>
        <fullName evidence="11">Nuclear distribution protein PAC1</fullName>
    </recommendedName>
    <alternativeName>
        <fullName evidence="11">Lissencephaly-1 homolog</fullName>
        <shortName evidence="11">LIS-1</shortName>
    </alternativeName>
    <alternativeName>
        <fullName evidence="11">nudF homolog</fullName>
    </alternativeName>
</protein>
<dbReference type="SUPFAM" id="SSF109925">
    <property type="entry name" value="Lissencephaly-1 protein (Lis-1, PAF-AH alpha) N-terminal domain"/>
    <property type="match status" value="1"/>
</dbReference>
<dbReference type="CDD" id="cd00200">
    <property type="entry name" value="WD40"/>
    <property type="match status" value="1"/>
</dbReference>
<sequence length="451" mass="50224">MASGYSSTLPVRQKQELQKSVLDWLHTNGYEDSFAALKRESGHEDFVADPKSKYAGQLEKKWATFVRLQLRIMDLEGKVHKLEEELKNAPVRKATKTVDWLPRPPAKHTLKGHRSPVTRVCFHPVFNVLATASEDTTIKIWDYETGEFERTLKGHTKAVQDVTFDPKGAFLVSCSADLTIRIWDLNNEYQSKTLFGHDHCVSCVRFFPSGDKIASVSRDKTIRIWEAASGYCVKTIQGHTEWVRHISIADDSRLFATVSNDFSVRVWDATSGECKFDLRGHDHVVECVQFAPPTAYPYIRQLAGIAAPARVRSPSTAATTTVGGRLRNGSTASSSNPPSASVGEEPAGHYAVSGSRDNTLRLWDTMTGQLLHTFKGHDSWVREAVFHPSGKFILSVSDDKSIKIWDIANGRCMKTLADAHDHFATCIAFSTVSPLVVTGSVDQTAKIWECR</sequence>
<evidence type="ECO:0000256" key="1">
    <source>
        <dbReference type="ARBA" id="ARBA00022448"/>
    </source>
</evidence>
<keyword evidence="2 11" id="KW-0963">Cytoplasm</keyword>
<comment type="subunit">
    <text evidence="11">Self-associates. Interacts with NDL1 and dynein.</text>
</comment>
<dbReference type="InterPro" id="IPR037190">
    <property type="entry name" value="LIS1_N"/>
</dbReference>
<dbReference type="PRINTS" id="PR00320">
    <property type="entry name" value="GPROTEINBRPT"/>
</dbReference>
<keyword evidence="3 12" id="KW-0853">WD repeat</keyword>
<dbReference type="GO" id="GO:0070840">
    <property type="term" value="F:dynein complex binding"/>
    <property type="evidence" value="ECO:0007669"/>
    <property type="project" value="UniProtKB-UniRule"/>
</dbReference>
<dbReference type="GO" id="GO:0051301">
    <property type="term" value="P:cell division"/>
    <property type="evidence" value="ECO:0007669"/>
    <property type="project" value="UniProtKB-KW"/>
</dbReference>
<feature type="repeat" description="WD" evidence="12">
    <location>
        <begin position="152"/>
        <end position="193"/>
    </location>
</feature>
<dbReference type="SMART" id="SM00667">
    <property type="entry name" value="LisH"/>
    <property type="match status" value="1"/>
</dbReference>
<keyword evidence="9 11" id="KW-0206">Cytoskeleton</keyword>
<dbReference type="InterPro" id="IPR056795">
    <property type="entry name" value="PAC1-like_LisH-like_dom"/>
</dbReference>
<keyword evidence="8 11" id="KW-0175">Coiled coil</keyword>
<dbReference type="Pfam" id="PF24951">
    <property type="entry name" value="LisH_PAC1"/>
    <property type="match status" value="1"/>
</dbReference>
<dbReference type="AlphaFoldDB" id="A0A9W8A5H7"/>
<dbReference type="GO" id="GO:0005874">
    <property type="term" value="C:microtubule"/>
    <property type="evidence" value="ECO:0007669"/>
    <property type="project" value="UniProtKB-KW"/>
</dbReference>
<dbReference type="PROSITE" id="PS50082">
    <property type="entry name" value="WD_REPEATS_2"/>
    <property type="match status" value="7"/>
</dbReference>
<comment type="caution">
    <text evidence="15">The sequence shown here is derived from an EMBL/GenBank/DDBJ whole genome shotgun (WGS) entry which is preliminary data.</text>
</comment>
<comment type="similarity">
    <text evidence="11">Belongs to the WD repeat LIS1/nudF family.</text>
</comment>
<dbReference type="PANTHER" id="PTHR19848">
    <property type="entry name" value="WD40 REPEAT PROTEIN"/>
    <property type="match status" value="1"/>
</dbReference>
<feature type="compositionally biased region" description="Polar residues" evidence="13">
    <location>
        <begin position="313"/>
        <end position="322"/>
    </location>
</feature>
<feature type="repeat" description="WD" evidence="12">
    <location>
        <begin position="374"/>
        <end position="415"/>
    </location>
</feature>
<keyword evidence="7 11" id="KW-0498">Mitosis</keyword>
<dbReference type="InterPro" id="IPR001680">
    <property type="entry name" value="WD40_rpt"/>
</dbReference>
<dbReference type="InterPro" id="IPR019775">
    <property type="entry name" value="WD40_repeat_CS"/>
</dbReference>
<dbReference type="InterPro" id="IPR006594">
    <property type="entry name" value="LisH"/>
</dbReference>
<keyword evidence="10 11" id="KW-0131">Cell cycle</keyword>
<evidence type="ECO:0000256" key="12">
    <source>
        <dbReference type="PROSITE-ProRule" id="PRU00221"/>
    </source>
</evidence>
<dbReference type="GO" id="GO:0000132">
    <property type="term" value="P:establishment of mitotic spindle orientation"/>
    <property type="evidence" value="ECO:0007669"/>
    <property type="project" value="UniProtKB-UniRule"/>
</dbReference>
<comment type="function">
    <text evidence="11">Positively regulates the activity of the minus-end directed microtubule motor protein dynein. May enhance dynein-mediated microtubule sliding by targeting dynein to the microtubule plus end. Required for nuclear migration during vegetative growth as well as development. Required for retrograde early endosome (EE) transport from the hyphal tip. Required for localization of dynein to the mitotic spindle poles. Recruits additional proteins to the dynein complex at SPBs.</text>
</comment>
<evidence type="ECO:0000256" key="9">
    <source>
        <dbReference type="ARBA" id="ARBA00023212"/>
    </source>
</evidence>
<dbReference type="InterPro" id="IPR020472">
    <property type="entry name" value="WD40_PAC1"/>
</dbReference>
<evidence type="ECO:0000313" key="16">
    <source>
        <dbReference type="Proteomes" id="UP001150569"/>
    </source>
</evidence>
<evidence type="ECO:0000256" key="5">
    <source>
        <dbReference type="ARBA" id="ARBA00022701"/>
    </source>
</evidence>
<evidence type="ECO:0000256" key="7">
    <source>
        <dbReference type="ARBA" id="ARBA00022776"/>
    </source>
</evidence>
<name>A0A9W8A5H7_9FUNG</name>
<dbReference type="OrthoDB" id="10264588at2759"/>
<feature type="repeat" description="WD" evidence="12">
    <location>
        <begin position="236"/>
        <end position="277"/>
    </location>
</feature>
<feature type="compositionally biased region" description="Low complexity" evidence="13">
    <location>
        <begin position="330"/>
        <end position="341"/>
    </location>
</feature>
<dbReference type="EMBL" id="JANBPT010000363">
    <property type="protein sequence ID" value="KAJ1922947.1"/>
    <property type="molecule type" value="Genomic_DNA"/>
</dbReference>
<evidence type="ECO:0000256" key="10">
    <source>
        <dbReference type="ARBA" id="ARBA00023306"/>
    </source>
</evidence>
<dbReference type="PROSITE" id="PS50294">
    <property type="entry name" value="WD_REPEATS_REGION"/>
    <property type="match status" value="6"/>
</dbReference>
<dbReference type="PANTHER" id="PTHR19848:SF8">
    <property type="entry name" value="F-BOX AND WD REPEAT DOMAIN CONTAINING 7"/>
    <property type="match status" value="1"/>
</dbReference>
<keyword evidence="4 11" id="KW-0132">Cell division</keyword>
<dbReference type="InterPro" id="IPR015943">
    <property type="entry name" value="WD40/YVTN_repeat-like_dom_sf"/>
</dbReference>
<dbReference type="PIRSF" id="PIRSF037647">
    <property type="entry name" value="Dynein_regulator_Lis1"/>
    <property type="match status" value="1"/>
</dbReference>
<dbReference type="InterPro" id="IPR036322">
    <property type="entry name" value="WD40_repeat_dom_sf"/>
</dbReference>
<keyword evidence="16" id="KW-1185">Reference proteome</keyword>
<proteinExistence type="inferred from homology"/>
<evidence type="ECO:0000313" key="15">
    <source>
        <dbReference type="EMBL" id="KAJ1922947.1"/>
    </source>
</evidence>
<evidence type="ECO:0000256" key="11">
    <source>
        <dbReference type="HAMAP-Rule" id="MF_03141"/>
    </source>
</evidence>